<evidence type="ECO:0000313" key="2">
    <source>
        <dbReference type="Proteomes" id="UP001375539"/>
    </source>
</evidence>
<keyword evidence="2" id="KW-1185">Reference proteome</keyword>
<sequence length="362" mass="38613">MGPDTGLLTIGAFARASRLSAKTLRRYDEQGLLCPVHVDPFTGYRYYAPAQLEHARLVAWLRRIGMPLARIRSVCELYATDADAAARDIRAYWARVEAETAARRDLAAFLVDRLSTETAGKDDSMSQLNAPLGLRCAARSDRGLVRDTNQDSVYAGPRLLAVADGYGGGGARAGSAAIDALRPLESVSADSGELLNLLADAVRMANHAVQDLPDSGTTLTALLWTGSRLGLVHIGDTRAYLLRGGQLFRITHDHTVVQSMIDDGSLTEDEARSHPQRALLLKALDGAPSPAAPDLHLHDAQAGDRYVLCTDGLFTVVPEAELRRVSATVADPDEAARALIALANEAGGPDNTGCVVADVVEL</sequence>
<organism evidence="1 2">
    <name type="scientific">Streptomyces pratisoli</name>
    <dbReference type="NCBI Taxonomy" id="3139917"/>
    <lineage>
        <taxon>Bacteria</taxon>
        <taxon>Bacillati</taxon>
        <taxon>Actinomycetota</taxon>
        <taxon>Actinomycetes</taxon>
        <taxon>Kitasatosporales</taxon>
        <taxon>Streptomycetaceae</taxon>
        <taxon>Streptomyces</taxon>
    </lineage>
</organism>
<dbReference type="EMBL" id="JBBKAI010000002">
    <property type="protein sequence ID" value="MEJ8658555.1"/>
    <property type="molecule type" value="Genomic_DNA"/>
</dbReference>
<accession>A0ACC6QJ52</accession>
<evidence type="ECO:0000313" key="1">
    <source>
        <dbReference type="EMBL" id="MEJ8658555.1"/>
    </source>
</evidence>
<gene>
    <name evidence="1" type="ORF">WKI58_18865</name>
</gene>
<comment type="caution">
    <text evidence="1">The sequence shown here is derived from an EMBL/GenBank/DDBJ whole genome shotgun (WGS) entry which is preliminary data.</text>
</comment>
<dbReference type="Proteomes" id="UP001375539">
    <property type="component" value="Unassembled WGS sequence"/>
</dbReference>
<proteinExistence type="predicted"/>
<name>A0ACC6QJ52_9ACTN</name>
<protein>
    <submittedName>
        <fullName evidence="1">MerR family transcriptional regulator</fullName>
    </submittedName>
</protein>
<reference evidence="1" key="1">
    <citation type="submission" date="2024-03" db="EMBL/GenBank/DDBJ databases">
        <title>Novel Streptomyces species of biotechnological and ecological value are a feature of Machair soil.</title>
        <authorList>
            <person name="Prole J.R."/>
            <person name="Goodfellow M."/>
            <person name="Allenby N."/>
            <person name="Ward A.C."/>
        </authorList>
    </citation>
    <scope>NUCLEOTIDE SEQUENCE</scope>
    <source>
        <strain evidence="1">MS1.AVA.4</strain>
    </source>
</reference>